<comment type="subcellular location">
    <subcellularLocation>
        <location evidence="1">Cell membrane</location>
    </subcellularLocation>
</comment>
<evidence type="ECO:0000313" key="8">
    <source>
        <dbReference type="Proteomes" id="UP000006250"/>
    </source>
</evidence>
<evidence type="ECO:0000256" key="3">
    <source>
        <dbReference type="ARBA" id="ARBA00022475"/>
    </source>
</evidence>
<proteinExistence type="predicted"/>
<evidence type="ECO:0000259" key="6">
    <source>
        <dbReference type="Pfam" id="PF04069"/>
    </source>
</evidence>
<accession>E1JUP3</accession>
<dbReference type="GO" id="GO:0031460">
    <property type="term" value="P:glycine betaine transport"/>
    <property type="evidence" value="ECO:0007669"/>
    <property type="project" value="TreeGrafter"/>
</dbReference>
<evidence type="ECO:0000256" key="5">
    <source>
        <dbReference type="SAM" id="SignalP"/>
    </source>
</evidence>
<feature type="signal peptide" evidence="5">
    <location>
        <begin position="1"/>
        <end position="27"/>
    </location>
</feature>
<feature type="domain" description="ABC-type glycine betaine transport system substrate-binding" evidence="6">
    <location>
        <begin position="31"/>
        <end position="276"/>
    </location>
</feature>
<name>E1JUP3_SOLFR</name>
<dbReference type="Gene3D" id="3.40.190.100">
    <property type="entry name" value="Glycine betaine-binding periplasmic protein, domain 2"/>
    <property type="match status" value="1"/>
</dbReference>
<organism evidence="7 8">
    <name type="scientific">Solidesulfovibrio fructosivorans JJ]</name>
    <dbReference type="NCBI Taxonomy" id="596151"/>
    <lineage>
        <taxon>Bacteria</taxon>
        <taxon>Pseudomonadati</taxon>
        <taxon>Thermodesulfobacteriota</taxon>
        <taxon>Desulfovibrionia</taxon>
        <taxon>Desulfovibrionales</taxon>
        <taxon>Desulfovibrionaceae</taxon>
        <taxon>Solidesulfovibrio</taxon>
    </lineage>
</organism>
<comment type="caution">
    <text evidence="7">The sequence shown here is derived from an EMBL/GenBank/DDBJ whole genome shotgun (WGS) entry which is preliminary data.</text>
</comment>
<evidence type="ECO:0000256" key="1">
    <source>
        <dbReference type="ARBA" id="ARBA00004236"/>
    </source>
</evidence>
<reference evidence="7 8" key="1">
    <citation type="submission" date="2010-08" db="EMBL/GenBank/DDBJ databases">
        <title>The draft genome of Desulfovibrio fructosovorans JJ.</title>
        <authorList>
            <consortium name="US DOE Joint Genome Institute (JGI-PGF)"/>
            <person name="Lucas S."/>
            <person name="Copeland A."/>
            <person name="Lapidus A."/>
            <person name="Cheng J.-F."/>
            <person name="Bruce D."/>
            <person name="Goodwin L."/>
            <person name="Pitluck S."/>
            <person name="Land M.L."/>
            <person name="Hauser L."/>
            <person name="Chang Y.-J."/>
            <person name="Jeffries C."/>
            <person name="Wall J.D."/>
            <person name="Stahl D.A."/>
            <person name="Arkin A.P."/>
            <person name="Dehal P."/>
            <person name="Stolyar S.M."/>
            <person name="Hazen T.C."/>
            <person name="Woyke T.J."/>
        </authorList>
    </citation>
    <scope>NUCLEOTIDE SEQUENCE [LARGE SCALE GENOMIC DNA]</scope>
    <source>
        <strain evidence="7 8">JJ</strain>
    </source>
</reference>
<dbReference type="GO" id="GO:0043190">
    <property type="term" value="C:ATP-binding cassette (ABC) transporter complex"/>
    <property type="evidence" value="ECO:0007669"/>
    <property type="project" value="InterPro"/>
</dbReference>
<dbReference type="eggNOG" id="COG2113">
    <property type="taxonomic scope" value="Bacteria"/>
</dbReference>
<dbReference type="OrthoDB" id="9787902at2"/>
<dbReference type="Gene3D" id="3.40.190.10">
    <property type="entry name" value="Periplasmic binding protein-like II"/>
    <property type="match status" value="1"/>
</dbReference>
<protein>
    <submittedName>
        <fullName evidence="7">Substrate-binding region of ABC-type glycine betaine transport system</fullName>
    </submittedName>
</protein>
<dbReference type="Proteomes" id="UP000006250">
    <property type="component" value="Unassembled WGS sequence"/>
</dbReference>
<keyword evidence="3" id="KW-1003">Cell membrane</keyword>
<dbReference type="PANTHER" id="PTHR47737:SF1">
    <property type="entry name" value="GLYCINE BETAINE_PROLINE BETAINE TRANSPORT SYSTEM PERMEASE PROTEIN PROW"/>
    <property type="match status" value="1"/>
</dbReference>
<feature type="chain" id="PRO_5003148173" evidence="5">
    <location>
        <begin position="28"/>
        <end position="285"/>
    </location>
</feature>
<sequence precursor="true">MKKTAWYVIAATLVSVAAVLWGTPAPAASKDTVKLAYVEWACATASTNLVKAVLEEKLHKKVEILPVSAAAMWQAVASGDVDGMVTAWLPVTHGNYLKKVKDKIVNLGVIIRGAKIGLVVPDYVTIDSIADLEGAKDKFNGKIIGIDPGAGIMSKTEAAIKDYGLKGYKLVEGSDATMTAALADAVKHKKWIVITGWTPHWMFGRFHLKYLKDPKGVFGGDETIDAIVRKGLKEDKPEVYAFLSKYKLSMSDLQALMAANKENGKPYENAKKFIAEHPKLVDSWL</sequence>
<dbReference type="GO" id="GO:0015871">
    <property type="term" value="P:choline transport"/>
    <property type="evidence" value="ECO:0007669"/>
    <property type="project" value="TreeGrafter"/>
</dbReference>
<dbReference type="RefSeq" id="WP_005992328.1">
    <property type="nucleotide sequence ID" value="NZ_AECZ01000007.1"/>
</dbReference>
<dbReference type="STRING" id="596151.DesfrDRAFT_1342"/>
<keyword evidence="5" id="KW-0732">Signal</keyword>
<dbReference type="GO" id="GO:0005275">
    <property type="term" value="F:amine transmembrane transporter activity"/>
    <property type="evidence" value="ECO:0007669"/>
    <property type="project" value="TreeGrafter"/>
</dbReference>
<evidence type="ECO:0000256" key="4">
    <source>
        <dbReference type="ARBA" id="ARBA00023136"/>
    </source>
</evidence>
<dbReference type="AlphaFoldDB" id="E1JUP3"/>
<keyword evidence="4" id="KW-0472">Membrane</keyword>
<dbReference type="SUPFAM" id="SSF53850">
    <property type="entry name" value="Periplasmic binding protein-like II"/>
    <property type="match status" value="1"/>
</dbReference>
<dbReference type="PANTHER" id="PTHR47737">
    <property type="entry name" value="GLYCINE BETAINE/PROLINE BETAINE TRANSPORT SYSTEM PERMEASE PROTEIN PROW"/>
    <property type="match status" value="1"/>
</dbReference>
<evidence type="ECO:0000313" key="7">
    <source>
        <dbReference type="EMBL" id="EFL51807.1"/>
    </source>
</evidence>
<gene>
    <name evidence="7" type="ORF">DesfrDRAFT_1342</name>
</gene>
<keyword evidence="2" id="KW-0813">Transport</keyword>
<dbReference type="EMBL" id="AECZ01000007">
    <property type="protein sequence ID" value="EFL51807.1"/>
    <property type="molecule type" value="Genomic_DNA"/>
</dbReference>
<dbReference type="InterPro" id="IPR007210">
    <property type="entry name" value="ABC_Gly_betaine_transp_sub-bd"/>
</dbReference>
<dbReference type="CDD" id="cd13639">
    <property type="entry name" value="PBP2_OpuAC_like"/>
    <property type="match status" value="1"/>
</dbReference>
<evidence type="ECO:0000256" key="2">
    <source>
        <dbReference type="ARBA" id="ARBA00022448"/>
    </source>
</evidence>
<keyword evidence="8" id="KW-1185">Reference proteome</keyword>
<dbReference type="GO" id="GO:0015226">
    <property type="term" value="F:carnitine transmembrane transporter activity"/>
    <property type="evidence" value="ECO:0007669"/>
    <property type="project" value="TreeGrafter"/>
</dbReference>
<dbReference type="Pfam" id="PF04069">
    <property type="entry name" value="OpuAC"/>
    <property type="match status" value="1"/>
</dbReference>